<dbReference type="SUPFAM" id="SSF52540">
    <property type="entry name" value="P-loop containing nucleoside triphosphate hydrolases"/>
    <property type="match status" value="1"/>
</dbReference>
<accession>A0ABP0UC58</accession>
<name>A0ABP0UC58_9BRYO</name>
<proteinExistence type="predicted"/>
<dbReference type="EMBL" id="OZ019894">
    <property type="protein sequence ID" value="CAK9216675.1"/>
    <property type="molecule type" value="Genomic_DNA"/>
</dbReference>
<reference evidence="1" key="1">
    <citation type="submission" date="2024-02" db="EMBL/GenBank/DDBJ databases">
        <authorList>
            <consortium name="ELIXIR-Norway"/>
            <consortium name="Elixir Norway"/>
        </authorList>
    </citation>
    <scope>NUCLEOTIDE SEQUENCE</scope>
</reference>
<protein>
    <submittedName>
        <fullName evidence="1">Uncharacterized protein</fullName>
    </submittedName>
</protein>
<gene>
    <name evidence="1" type="ORF">CSSPTR1EN2_LOCUS13589</name>
</gene>
<dbReference type="Proteomes" id="UP001497512">
    <property type="component" value="Chromosome 2"/>
</dbReference>
<dbReference type="Gene3D" id="3.40.50.300">
    <property type="entry name" value="P-loop containing nucleotide triphosphate hydrolases"/>
    <property type="match status" value="1"/>
</dbReference>
<sequence>MLILKVAREFDQAFQEVHDLPQSMLGLESYVKRVETLVTSEGSDAAPQYVGVWGMRGVGKTLVLQTLYGSAKIYGHFQGAKFNWGTSGVNS</sequence>
<evidence type="ECO:0000313" key="2">
    <source>
        <dbReference type="Proteomes" id="UP001497512"/>
    </source>
</evidence>
<organism evidence="1 2">
    <name type="scientific">Sphagnum troendelagicum</name>
    <dbReference type="NCBI Taxonomy" id="128251"/>
    <lineage>
        <taxon>Eukaryota</taxon>
        <taxon>Viridiplantae</taxon>
        <taxon>Streptophyta</taxon>
        <taxon>Embryophyta</taxon>
        <taxon>Bryophyta</taxon>
        <taxon>Sphagnophytina</taxon>
        <taxon>Sphagnopsida</taxon>
        <taxon>Sphagnales</taxon>
        <taxon>Sphagnaceae</taxon>
        <taxon>Sphagnum</taxon>
    </lineage>
</organism>
<dbReference type="InterPro" id="IPR027417">
    <property type="entry name" value="P-loop_NTPase"/>
</dbReference>
<evidence type="ECO:0000313" key="1">
    <source>
        <dbReference type="EMBL" id="CAK9216675.1"/>
    </source>
</evidence>
<keyword evidence="2" id="KW-1185">Reference proteome</keyword>